<evidence type="ECO:0000313" key="2">
    <source>
        <dbReference type="EMBL" id="KAJ2934681.1"/>
    </source>
</evidence>
<sequence length="265" mass="29127">METSSYYTISDHDYELERDSPSPYPPSTPSLDSDSDEDSTTGAPLLANAVLRSSIAGLPEYRLRDIVLRLADKNPMFRRAIQREVAFLCDQELDTPPATPTAPRHSRKSKRTSRSSKSSRARRTKASSNHGSRGGDAPPPTLSLNTTQTNNCVCHPGHLEDEVYEFVSRTPNGAAFKVVQTVTMWSCCNEDEWSPGCILIAPTFGTEADKIARPQDHGGSKLESLNATRALVVADDDVYPDSELELSEDDHLVTPIAPRRVRSLA</sequence>
<feature type="compositionally biased region" description="Basic residues" evidence="1">
    <location>
        <begin position="104"/>
        <end position="125"/>
    </location>
</feature>
<feature type="non-terminal residue" evidence="2">
    <location>
        <position position="1"/>
    </location>
</feature>
<dbReference type="EMBL" id="JANBPK010000712">
    <property type="protein sequence ID" value="KAJ2934681.1"/>
    <property type="molecule type" value="Genomic_DNA"/>
</dbReference>
<feature type="compositionally biased region" description="Basic and acidic residues" evidence="1">
    <location>
        <begin position="10"/>
        <end position="20"/>
    </location>
</feature>
<evidence type="ECO:0000256" key="1">
    <source>
        <dbReference type="SAM" id="MobiDB-lite"/>
    </source>
</evidence>
<gene>
    <name evidence="2" type="ORF">H1R20_g2420</name>
</gene>
<dbReference type="OrthoDB" id="2972176at2759"/>
<reference evidence="2" key="1">
    <citation type="submission" date="2022-06" db="EMBL/GenBank/DDBJ databases">
        <title>Genome Sequence of Candolleomyces eurysporus.</title>
        <authorList>
            <person name="Buettner E."/>
        </authorList>
    </citation>
    <scope>NUCLEOTIDE SEQUENCE</scope>
    <source>
        <strain evidence="2">VTCC 930004</strain>
    </source>
</reference>
<protein>
    <submittedName>
        <fullName evidence="2">Uncharacterized protein</fullName>
    </submittedName>
</protein>
<accession>A0A9W8JH43</accession>
<name>A0A9W8JH43_9AGAR</name>
<feature type="region of interest" description="Disordered" evidence="1">
    <location>
        <begin position="92"/>
        <end position="144"/>
    </location>
</feature>
<organism evidence="2 3">
    <name type="scientific">Candolleomyces eurysporus</name>
    <dbReference type="NCBI Taxonomy" id="2828524"/>
    <lineage>
        <taxon>Eukaryota</taxon>
        <taxon>Fungi</taxon>
        <taxon>Dikarya</taxon>
        <taxon>Basidiomycota</taxon>
        <taxon>Agaricomycotina</taxon>
        <taxon>Agaricomycetes</taxon>
        <taxon>Agaricomycetidae</taxon>
        <taxon>Agaricales</taxon>
        <taxon>Agaricineae</taxon>
        <taxon>Psathyrellaceae</taxon>
        <taxon>Candolleomyces</taxon>
    </lineage>
</organism>
<keyword evidence="3" id="KW-1185">Reference proteome</keyword>
<comment type="caution">
    <text evidence="2">The sequence shown here is derived from an EMBL/GenBank/DDBJ whole genome shotgun (WGS) entry which is preliminary data.</text>
</comment>
<dbReference type="AlphaFoldDB" id="A0A9W8JH43"/>
<evidence type="ECO:0000313" key="3">
    <source>
        <dbReference type="Proteomes" id="UP001140091"/>
    </source>
</evidence>
<proteinExistence type="predicted"/>
<dbReference type="Proteomes" id="UP001140091">
    <property type="component" value="Unassembled WGS sequence"/>
</dbReference>
<feature type="region of interest" description="Disordered" evidence="1">
    <location>
        <begin position="1"/>
        <end position="42"/>
    </location>
</feature>